<dbReference type="EMBL" id="VKHP01000023">
    <property type="protein sequence ID" value="NEU95900.1"/>
    <property type="molecule type" value="Genomic_DNA"/>
</dbReference>
<reference evidence="1 2" key="1">
    <citation type="journal article" date="2020" name="Arch. Microbiol.">
        <title>Bradyrhizobium uaiense sp. nov., a new highly efficient cowpea symbiont.</title>
        <authorList>
            <person name="Cabral Michel D."/>
            <person name="Azarias Guimaraes A."/>
            <person name="Martins da Costa E."/>
            <person name="Soares de Carvalho T."/>
            <person name="Balsanelli E."/>
            <person name="Willems A."/>
            <person name="Maltempi de Souza E."/>
            <person name="de Souza Moreira F.M."/>
        </authorList>
    </citation>
    <scope>NUCLEOTIDE SEQUENCE [LARGE SCALE GENOMIC DNA]</scope>
    <source>
        <strain evidence="1 2">UFLA 03-164</strain>
    </source>
</reference>
<organism evidence="1 2">
    <name type="scientific">Bradyrhizobium uaiense</name>
    <dbReference type="NCBI Taxonomy" id="2594946"/>
    <lineage>
        <taxon>Bacteria</taxon>
        <taxon>Pseudomonadati</taxon>
        <taxon>Pseudomonadota</taxon>
        <taxon>Alphaproteobacteria</taxon>
        <taxon>Hyphomicrobiales</taxon>
        <taxon>Nitrobacteraceae</taxon>
        <taxon>Bradyrhizobium</taxon>
    </lineage>
</organism>
<proteinExistence type="predicted"/>
<sequence length="77" mass="8476">MDLSHGTFSFGVRNGRAHRENGDFGLSRRYLRENNNGRVAARRLGSGFVARFGAVTKEIFSGAFSGPERFGEIPASR</sequence>
<dbReference type="RefSeq" id="WP_163152562.1">
    <property type="nucleotide sequence ID" value="NZ_VKHP01000023.1"/>
</dbReference>
<keyword evidence="2" id="KW-1185">Reference proteome</keyword>
<protein>
    <submittedName>
        <fullName evidence="1">Uncharacterized protein</fullName>
    </submittedName>
</protein>
<dbReference type="AlphaFoldDB" id="A0A6P1BE56"/>
<name>A0A6P1BE56_9BRAD</name>
<gene>
    <name evidence="1" type="ORF">FNJ47_08685</name>
</gene>
<evidence type="ECO:0000313" key="2">
    <source>
        <dbReference type="Proteomes" id="UP000468531"/>
    </source>
</evidence>
<evidence type="ECO:0000313" key="1">
    <source>
        <dbReference type="EMBL" id="NEU95900.1"/>
    </source>
</evidence>
<comment type="caution">
    <text evidence="1">The sequence shown here is derived from an EMBL/GenBank/DDBJ whole genome shotgun (WGS) entry which is preliminary data.</text>
</comment>
<dbReference type="Proteomes" id="UP000468531">
    <property type="component" value="Unassembled WGS sequence"/>
</dbReference>
<accession>A0A6P1BE56</accession>